<dbReference type="InterPro" id="IPR004179">
    <property type="entry name" value="Sec63-dom"/>
</dbReference>
<name>A0AAD4MEW2_9BILA</name>
<dbReference type="InterPro" id="IPR057842">
    <property type="entry name" value="WH_MER3"/>
</dbReference>
<dbReference type="InterPro" id="IPR001650">
    <property type="entry name" value="Helicase_C-like"/>
</dbReference>
<keyword evidence="2" id="KW-0378">Hydrolase</keyword>
<dbReference type="GO" id="GO:0016787">
    <property type="term" value="F:hydrolase activity"/>
    <property type="evidence" value="ECO:0007669"/>
    <property type="project" value="UniProtKB-KW"/>
</dbReference>
<dbReference type="InterPro" id="IPR036390">
    <property type="entry name" value="WH_DNA-bd_sf"/>
</dbReference>
<reference evidence="6" key="1">
    <citation type="submission" date="2022-01" db="EMBL/GenBank/DDBJ databases">
        <title>Genome Sequence Resource for Two Populations of Ditylenchus destructor, the Migratory Endoparasitic Phytonematode.</title>
        <authorList>
            <person name="Zhang H."/>
            <person name="Lin R."/>
            <person name="Xie B."/>
        </authorList>
    </citation>
    <scope>NUCLEOTIDE SEQUENCE</scope>
    <source>
        <strain evidence="6">BazhouSP</strain>
    </source>
</reference>
<dbReference type="InterPro" id="IPR014756">
    <property type="entry name" value="Ig_E-set"/>
</dbReference>
<keyword evidence="3" id="KW-0347">Helicase</keyword>
<sequence length="542" mass="61692">MGIHHAGLTRPDRNLVERLFRDGHIRVMICTATLAWGVNLPAHAVIIRVCLFPFSILLSNYVFILQGTEIFDPQKGGFTDIGVLDVQQIFGRAGRPQYEDSGHGVIITTAAKVTKYVGMLIRQSPIESQFQTRIMDHMNAEISRGTVSNLDEAVEWLRFTYFYIRARQNPLIYGINWQEVRKDPELKQFLTDLCYNSAKKLDQNKMIKFDSMNGYLSATDLGRIASTFYISYDTIEVFNDENGPVKLTQVLTDDAILSLITAANEFTQIKPRETEMEELQEMISFGCPLPMKGGGLATTQGKVNCLLQCHISRIFSQRFFDNFTLQAESLFVAQNASRIARALFEIVLRRGWAQTTSACLQMSKCINNRLWPFNSPLRAIIQVEAILTPAFTWNDKLLGSGAHRFWVFFENLDDNIILHYDQFILTKKKVIAREPQHIVFPVPVDETQIRHHYQLRIASDTFVVDDTKVSLSLRNCILPSALSAHTDLLDLEPLPITALKNKAFESLYSFKFFNPIQTQVFHALYEMDENTLIGAPTSKILS</sequence>
<protein>
    <submittedName>
        <fullName evidence="6">Sec63 brl domain-containing protein</fullName>
    </submittedName>
</protein>
<dbReference type="GO" id="GO:0004386">
    <property type="term" value="F:helicase activity"/>
    <property type="evidence" value="ECO:0007669"/>
    <property type="project" value="UniProtKB-KW"/>
</dbReference>
<keyword evidence="7" id="KW-1185">Reference proteome</keyword>
<evidence type="ECO:0000259" key="5">
    <source>
        <dbReference type="PROSITE" id="PS51194"/>
    </source>
</evidence>
<dbReference type="PROSITE" id="PS51194">
    <property type="entry name" value="HELICASE_CTER"/>
    <property type="match status" value="1"/>
</dbReference>
<evidence type="ECO:0000313" key="7">
    <source>
        <dbReference type="Proteomes" id="UP001201812"/>
    </source>
</evidence>
<organism evidence="6 7">
    <name type="scientific">Ditylenchus destructor</name>
    <dbReference type="NCBI Taxonomy" id="166010"/>
    <lineage>
        <taxon>Eukaryota</taxon>
        <taxon>Metazoa</taxon>
        <taxon>Ecdysozoa</taxon>
        <taxon>Nematoda</taxon>
        <taxon>Chromadorea</taxon>
        <taxon>Rhabditida</taxon>
        <taxon>Tylenchina</taxon>
        <taxon>Tylenchomorpha</taxon>
        <taxon>Sphaerularioidea</taxon>
        <taxon>Anguinidae</taxon>
        <taxon>Anguininae</taxon>
        <taxon>Ditylenchus</taxon>
    </lineage>
</organism>
<dbReference type="GO" id="GO:0005524">
    <property type="term" value="F:ATP binding"/>
    <property type="evidence" value="ECO:0007669"/>
    <property type="project" value="UniProtKB-KW"/>
</dbReference>
<dbReference type="InterPro" id="IPR035892">
    <property type="entry name" value="C2_domain_sf"/>
</dbReference>
<dbReference type="InterPro" id="IPR050474">
    <property type="entry name" value="Hel308_SKI2-like"/>
</dbReference>
<dbReference type="PANTHER" id="PTHR47961:SF13">
    <property type="entry name" value="ACTIVATING SIGNAL COINTEGRATOR 1 COMPLEX SUBUNIT 3"/>
    <property type="match status" value="1"/>
</dbReference>
<dbReference type="SMART" id="SM00973">
    <property type="entry name" value="Sec63"/>
    <property type="match status" value="1"/>
</dbReference>
<dbReference type="InterPro" id="IPR027417">
    <property type="entry name" value="P-loop_NTPase"/>
</dbReference>
<dbReference type="Proteomes" id="UP001201812">
    <property type="component" value="Unassembled WGS sequence"/>
</dbReference>
<evidence type="ECO:0000256" key="3">
    <source>
        <dbReference type="ARBA" id="ARBA00022806"/>
    </source>
</evidence>
<dbReference type="Gene3D" id="2.60.40.150">
    <property type="entry name" value="C2 domain"/>
    <property type="match status" value="1"/>
</dbReference>
<comment type="caution">
    <text evidence="6">The sequence shown here is derived from an EMBL/GenBank/DDBJ whole genome shotgun (WGS) entry which is preliminary data.</text>
</comment>
<dbReference type="Gene3D" id="1.10.3380.10">
    <property type="entry name" value="Sec63 N-terminal domain-like domain"/>
    <property type="match status" value="1"/>
</dbReference>
<dbReference type="Gene3D" id="1.10.10.10">
    <property type="entry name" value="Winged helix-like DNA-binding domain superfamily/Winged helix DNA-binding domain"/>
    <property type="match status" value="1"/>
</dbReference>
<dbReference type="SMART" id="SM00490">
    <property type="entry name" value="HELICc"/>
    <property type="match status" value="1"/>
</dbReference>
<evidence type="ECO:0000256" key="1">
    <source>
        <dbReference type="ARBA" id="ARBA00022741"/>
    </source>
</evidence>
<dbReference type="SUPFAM" id="SSF52540">
    <property type="entry name" value="P-loop containing nucleoside triphosphate hydrolases"/>
    <property type="match status" value="1"/>
</dbReference>
<feature type="domain" description="Helicase C-terminal" evidence="5">
    <location>
        <begin position="1"/>
        <end position="154"/>
    </location>
</feature>
<dbReference type="Gene3D" id="3.40.50.300">
    <property type="entry name" value="P-loop containing nucleotide triphosphate hydrolases"/>
    <property type="match status" value="2"/>
</dbReference>
<accession>A0AAD4MEW2</accession>
<dbReference type="EMBL" id="JAKKPZ010001158">
    <property type="protein sequence ID" value="KAI1690567.1"/>
    <property type="molecule type" value="Genomic_DNA"/>
</dbReference>
<dbReference type="SUPFAM" id="SSF46785">
    <property type="entry name" value="Winged helix' DNA-binding domain"/>
    <property type="match status" value="1"/>
</dbReference>
<dbReference type="InterPro" id="IPR036388">
    <property type="entry name" value="WH-like_DNA-bd_sf"/>
</dbReference>
<dbReference type="Pfam" id="PF00271">
    <property type="entry name" value="Helicase_C"/>
    <property type="match status" value="1"/>
</dbReference>
<dbReference type="PANTHER" id="PTHR47961">
    <property type="entry name" value="DNA POLYMERASE THETA, PUTATIVE (AFU_ORTHOLOGUE AFUA_1G05260)-RELATED"/>
    <property type="match status" value="1"/>
</dbReference>
<gene>
    <name evidence="6" type="ORF">DdX_22411</name>
</gene>
<dbReference type="CDD" id="cd18795">
    <property type="entry name" value="SF2_C_Ski2"/>
    <property type="match status" value="1"/>
</dbReference>
<evidence type="ECO:0000256" key="2">
    <source>
        <dbReference type="ARBA" id="ARBA00022801"/>
    </source>
</evidence>
<dbReference type="AlphaFoldDB" id="A0AAD4MEW2"/>
<dbReference type="FunFam" id="1.10.10.10:FF:000024">
    <property type="entry name" value="U5 small nuclear ribonucleoprotein helicase"/>
    <property type="match status" value="1"/>
</dbReference>
<dbReference type="Pfam" id="PF02889">
    <property type="entry name" value="Sec63"/>
    <property type="match status" value="1"/>
</dbReference>
<keyword evidence="1" id="KW-0547">Nucleotide-binding</keyword>
<evidence type="ECO:0000313" key="6">
    <source>
        <dbReference type="EMBL" id="KAI1690567.1"/>
    </source>
</evidence>
<dbReference type="SUPFAM" id="SSF81296">
    <property type="entry name" value="E set domains"/>
    <property type="match status" value="1"/>
</dbReference>
<proteinExistence type="predicted"/>
<dbReference type="Pfam" id="PF23445">
    <property type="entry name" value="WHD_SNRNP200"/>
    <property type="match status" value="1"/>
</dbReference>
<dbReference type="SUPFAM" id="SSF158702">
    <property type="entry name" value="Sec63 N-terminal domain-like"/>
    <property type="match status" value="1"/>
</dbReference>
<keyword evidence="4" id="KW-0067">ATP-binding</keyword>
<evidence type="ECO:0000256" key="4">
    <source>
        <dbReference type="ARBA" id="ARBA00022840"/>
    </source>
</evidence>